<gene>
    <name evidence="2" type="ORF">CCAP1982_LOCUS9543</name>
</gene>
<keyword evidence="3" id="KW-1185">Reference proteome</keyword>
<protein>
    <submittedName>
        <fullName evidence="2">(Mediterranean fruit fly) hypothetical protein</fullName>
    </submittedName>
</protein>
<sequence>MVRGMDKVTFAKDIACEKDTIDFSEMVSIENTEDILTKEESEASSEDEADDSDDMFEEAKGGSDSGSDYQESVCEKCTIQ</sequence>
<proteinExistence type="predicted"/>
<evidence type="ECO:0000313" key="2">
    <source>
        <dbReference type="EMBL" id="CAD7001071.1"/>
    </source>
</evidence>
<dbReference type="EMBL" id="CAJHJT010000023">
    <property type="protein sequence ID" value="CAD7001071.1"/>
    <property type="molecule type" value="Genomic_DNA"/>
</dbReference>
<accession>A0A811UQS5</accession>
<comment type="caution">
    <text evidence="2">The sequence shown here is derived from an EMBL/GenBank/DDBJ whole genome shotgun (WGS) entry which is preliminary data.</text>
</comment>
<reference evidence="2" key="1">
    <citation type="submission" date="2020-11" db="EMBL/GenBank/DDBJ databases">
        <authorList>
            <person name="Whitehead M."/>
        </authorList>
    </citation>
    <scope>NUCLEOTIDE SEQUENCE</scope>
    <source>
        <strain evidence="2">EGII</strain>
    </source>
</reference>
<name>A0A811UQS5_CERCA</name>
<feature type="compositionally biased region" description="Acidic residues" evidence="1">
    <location>
        <begin position="42"/>
        <end position="56"/>
    </location>
</feature>
<dbReference type="AlphaFoldDB" id="A0A811UQS5"/>
<dbReference type="Proteomes" id="UP000606786">
    <property type="component" value="Unassembled WGS sequence"/>
</dbReference>
<evidence type="ECO:0000313" key="3">
    <source>
        <dbReference type="Proteomes" id="UP000606786"/>
    </source>
</evidence>
<organism evidence="2 3">
    <name type="scientific">Ceratitis capitata</name>
    <name type="common">Mediterranean fruit fly</name>
    <name type="synonym">Tephritis capitata</name>
    <dbReference type="NCBI Taxonomy" id="7213"/>
    <lineage>
        <taxon>Eukaryota</taxon>
        <taxon>Metazoa</taxon>
        <taxon>Ecdysozoa</taxon>
        <taxon>Arthropoda</taxon>
        <taxon>Hexapoda</taxon>
        <taxon>Insecta</taxon>
        <taxon>Pterygota</taxon>
        <taxon>Neoptera</taxon>
        <taxon>Endopterygota</taxon>
        <taxon>Diptera</taxon>
        <taxon>Brachycera</taxon>
        <taxon>Muscomorpha</taxon>
        <taxon>Tephritoidea</taxon>
        <taxon>Tephritidae</taxon>
        <taxon>Ceratitis</taxon>
        <taxon>Ceratitis</taxon>
    </lineage>
</organism>
<feature type="region of interest" description="Disordered" evidence="1">
    <location>
        <begin position="32"/>
        <end position="80"/>
    </location>
</feature>
<evidence type="ECO:0000256" key="1">
    <source>
        <dbReference type="SAM" id="MobiDB-lite"/>
    </source>
</evidence>